<keyword evidence="4" id="KW-1185">Reference proteome</keyword>
<name>A0A062UK43_9PROT</name>
<dbReference type="InterPro" id="IPR039374">
    <property type="entry name" value="SIP_fam"/>
</dbReference>
<dbReference type="CDD" id="cd06193">
    <property type="entry name" value="siderophore_interacting"/>
    <property type="match status" value="1"/>
</dbReference>
<dbReference type="SUPFAM" id="SSF63380">
    <property type="entry name" value="Riboflavin synthase domain-like"/>
    <property type="match status" value="1"/>
</dbReference>
<proteinExistence type="inferred from homology"/>
<dbReference type="InterPro" id="IPR013113">
    <property type="entry name" value="SIP_FAD-bd"/>
</dbReference>
<dbReference type="EMBL" id="AWFF01000002">
    <property type="protein sequence ID" value="KCZ56964.1"/>
    <property type="molecule type" value="Genomic_DNA"/>
</dbReference>
<dbReference type="InterPro" id="IPR007037">
    <property type="entry name" value="SIP_rossman_dom"/>
</dbReference>
<dbReference type="RefSeq" id="WP_034790704.1">
    <property type="nucleotide sequence ID" value="NZ_AWFF01000002.1"/>
</dbReference>
<sequence>MPSPQAPRFGEAIVLGTKALTPHMYRLSFQSELAADFSPGAPGGYLKVVAPAPGETGPPPVDPANFKARMRTYTLRNVSPAEKTFDIDFVVHGDDGIAGPWASQAKPGDRILISRPGTLKFGTDGAAWHLFIADMAAIPAAAVELEALPPSAVGDAFFEILSEEDRQPIRIPAGINVHWIIKSDPHAPSDALTDAVTNMAWRDGTPSVFVAGEFALAGALRTYFRAERPSPKELTYVSSYWKLGLIEPEHKAYKAQMA</sequence>
<dbReference type="eggNOG" id="COG2375">
    <property type="taxonomic scope" value="Bacteria"/>
</dbReference>
<evidence type="ECO:0000313" key="4">
    <source>
        <dbReference type="Proteomes" id="UP000027037"/>
    </source>
</evidence>
<dbReference type="AlphaFoldDB" id="A0A062UK43"/>
<organism evidence="3 4">
    <name type="scientific">Hyphomonas beringensis</name>
    <dbReference type="NCBI Taxonomy" id="1280946"/>
    <lineage>
        <taxon>Bacteria</taxon>
        <taxon>Pseudomonadati</taxon>
        <taxon>Pseudomonadota</taxon>
        <taxon>Alphaproteobacteria</taxon>
        <taxon>Hyphomonadales</taxon>
        <taxon>Hyphomonadaceae</taxon>
        <taxon>Hyphomonas</taxon>
    </lineage>
</organism>
<gene>
    <name evidence="3" type="ORF">HY29_07420</name>
</gene>
<accession>A0A062UK43</accession>
<evidence type="ECO:0000256" key="1">
    <source>
        <dbReference type="ARBA" id="ARBA00035644"/>
    </source>
</evidence>
<dbReference type="STRING" id="1280946.HY29_07420"/>
<comment type="similarity">
    <text evidence="1">Belongs to the SIP oxidoreductase family.</text>
</comment>
<dbReference type="Gene3D" id="2.40.30.10">
    <property type="entry name" value="Translation factors"/>
    <property type="match status" value="1"/>
</dbReference>
<protein>
    <recommendedName>
        <fullName evidence="2">FAD-binding FR-type domain-containing protein</fullName>
    </recommendedName>
</protein>
<dbReference type="InterPro" id="IPR039261">
    <property type="entry name" value="FNR_nucleotide-bd"/>
</dbReference>
<dbReference type="PROSITE" id="PS51384">
    <property type="entry name" value="FAD_FR"/>
    <property type="match status" value="1"/>
</dbReference>
<reference evidence="3 4" key="1">
    <citation type="journal article" date="2014" name="Antonie Van Leeuwenhoek">
        <title>Hyphomonas beringensis sp. nov. and Hyphomonas chukchiensis sp. nov., isolated from surface seawater of the Bering Sea and Chukchi Sea.</title>
        <authorList>
            <person name="Li C."/>
            <person name="Lai Q."/>
            <person name="Li G."/>
            <person name="Dong C."/>
            <person name="Wang J."/>
            <person name="Liao Y."/>
            <person name="Shao Z."/>
        </authorList>
    </citation>
    <scope>NUCLEOTIDE SEQUENCE [LARGE SCALE GENOMIC DNA]</scope>
    <source>
        <strain evidence="3 4">25B14_1</strain>
    </source>
</reference>
<dbReference type="PANTHER" id="PTHR30157">
    <property type="entry name" value="FERRIC REDUCTASE, NADPH-DEPENDENT"/>
    <property type="match status" value="1"/>
</dbReference>
<dbReference type="Pfam" id="PF04954">
    <property type="entry name" value="SIP"/>
    <property type="match status" value="1"/>
</dbReference>
<dbReference type="OrthoDB" id="9814826at2"/>
<dbReference type="InterPro" id="IPR017938">
    <property type="entry name" value="Riboflavin_synthase-like_b-brl"/>
</dbReference>
<dbReference type="GO" id="GO:0016491">
    <property type="term" value="F:oxidoreductase activity"/>
    <property type="evidence" value="ECO:0007669"/>
    <property type="project" value="InterPro"/>
</dbReference>
<evidence type="ECO:0000259" key="2">
    <source>
        <dbReference type="PROSITE" id="PS51384"/>
    </source>
</evidence>
<dbReference type="PATRIC" id="fig|1280946.3.peg.275"/>
<evidence type="ECO:0000313" key="3">
    <source>
        <dbReference type="EMBL" id="KCZ56964.1"/>
    </source>
</evidence>
<dbReference type="Proteomes" id="UP000027037">
    <property type="component" value="Unassembled WGS sequence"/>
</dbReference>
<comment type="caution">
    <text evidence="3">The sequence shown here is derived from an EMBL/GenBank/DDBJ whole genome shotgun (WGS) entry which is preliminary data.</text>
</comment>
<dbReference type="Gene3D" id="3.40.50.80">
    <property type="entry name" value="Nucleotide-binding domain of ferredoxin-NADP reductase (FNR) module"/>
    <property type="match status" value="1"/>
</dbReference>
<dbReference type="InterPro" id="IPR017927">
    <property type="entry name" value="FAD-bd_FR_type"/>
</dbReference>
<dbReference type="PANTHER" id="PTHR30157:SF0">
    <property type="entry name" value="NADPH-DEPENDENT FERRIC-CHELATE REDUCTASE"/>
    <property type="match status" value="1"/>
</dbReference>
<dbReference type="Pfam" id="PF08021">
    <property type="entry name" value="FAD_binding_9"/>
    <property type="match status" value="1"/>
</dbReference>
<feature type="domain" description="FAD-binding FR-type" evidence="2">
    <location>
        <begin position="7"/>
        <end position="123"/>
    </location>
</feature>